<keyword evidence="2 4" id="KW-0863">Zinc-finger</keyword>
<evidence type="ECO:0000313" key="8">
    <source>
        <dbReference type="Proteomes" id="UP000184330"/>
    </source>
</evidence>
<evidence type="ECO:0000256" key="5">
    <source>
        <dbReference type="SAM" id="MobiDB-lite"/>
    </source>
</evidence>
<dbReference type="GO" id="GO:0008270">
    <property type="term" value="F:zinc ion binding"/>
    <property type="evidence" value="ECO:0007669"/>
    <property type="project" value="UniProtKB-KW"/>
</dbReference>
<dbReference type="SUPFAM" id="SSF144232">
    <property type="entry name" value="HIT/MYND zinc finger-like"/>
    <property type="match status" value="1"/>
</dbReference>
<evidence type="ECO:0000256" key="4">
    <source>
        <dbReference type="PROSITE-ProRule" id="PRU00134"/>
    </source>
</evidence>
<evidence type="ECO:0000313" key="7">
    <source>
        <dbReference type="EMBL" id="CZR70272.1"/>
    </source>
</evidence>
<dbReference type="InterPro" id="IPR002893">
    <property type="entry name" value="Znf_MYND"/>
</dbReference>
<feature type="domain" description="MYND-type" evidence="6">
    <location>
        <begin position="6"/>
        <end position="42"/>
    </location>
</feature>
<reference evidence="7 8" key="1">
    <citation type="submission" date="2016-03" db="EMBL/GenBank/DDBJ databases">
        <authorList>
            <person name="Ploux O."/>
        </authorList>
    </citation>
    <scope>NUCLEOTIDE SEQUENCE [LARGE SCALE GENOMIC DNA]</scope>
    <source>
        <strain evidence="7 8">UAMH 11012</strain>
    </source>
</reference>
<dbReference type="STRING" id="576137.A0A1L7XYY4"/>
<dbReference type="EMBL" id="FJOG01000123">
    <property type="protein sequence ID" value="CZR70272.1"/>
    <property type="molecule type" value="Genomic_DNA"/>
</dbReference>
<evidence type="ECO:0000256" key="3">
    <source>
        <dbReference type="ARBA" id="ARBA00022833"/>
    </source>
</evidence>
<keyword evidence="1" id="KW-0479">Metal-binding</keyword>
<name>A0A1L7XYY4_9HELO</name>
<gene>
    <name evidence="7" type="ORF">PAC_20173</name>
</gene>
<dbReference type="PROSITE" id="PS50865">
    <property type="entry name" value="ZF_MYND_2"/>
    <property type="match status" value="1"/>
</dbReference>
<sequence length="454" mass="52038">MSSLKCAICDAETSLICSVCKSASYCSTECQKKDLPLHKLLCDKLEKFKATHPRPKPTFTSSHKLALRFPASRKEPEFIWVKINLINEHGKWRLNSDIAEHLHGKVGLVDLSCTQFVHPHYGIDISYDDEAIADSQCIAYLLDGCESVFDRLPRSNLASIASASCGSYVVTRWVKTAADNRPLKEYQDITLNDVRESFAFFYRDVDCIEIKKPNPFVLLKQPQWVSRVIISCRGEELFQGKRKYRQVAIRHEKEKWYGMISSISKDLGFPLGLEPYYAAWHEEAWRDQKLAAKHGDPFSNPEALNLMLGINPMKGSETSWNSAEIRFTITGKLLTMVAVGRIDQQDITEKQIEVLSRYCTDIVHVAMQDKDNDFDEDTKKAILQKYLCKDRFNAYFDEYKAKKLAEGDASWADAYPPKPSTPVKEDAKEEDERLAKRRKVMRDIESRLGEKQNK</sequence>
<evidence type="ECO:0000259" key="6">
    <source>
        <dbReference type="PROSITE" id="PS50865"/>
    </source>
</evidence>
<feature type="compositionally biased region" description="Basic and acidic residues" evidence="5">
    <location>
        <begin position="423"/>
        <end position="434"/>
    </location>
</feature>
<proteinExistence type="predicted"/>
<feature type="region of interest" description="Disordered" evidence="5">
    <location>
        <begin position="410"/>
        <end position="454"/>
    </location>
</feature>
<keyword evidence="8" id="KW-1185">Reference proteome</keyword>
<evidence type="ECO:0000256" key="1">
    <source>
        <dbReference type="ARBA" id="ARBA00022723"/>
    </source>
</evidence>
<accession>A0A1L7XYY4</accession>
<dbReference type="Gene3D" id="6.10.140.2220">
    <property type="match status" value="1"/>
</dbReference>
<dbReference type="Pfam" id="PF01753">
    <property type="entry name" value="zf-MYND"/>
    <property type="match status" value="1"/>
</dbReference>
<dbReference type="Proteomes" id="UP000184330">
    <property type="component" value="Unassembled WGS sequence"/>
</dbReference>
<organism evidence="7 8">
    <name type="scientific">Phialocephala subalpina</name>
    <dbReference type="NCBI Taxonomy" id="576137"/>
    <lineage>
        <taxon>Eukaryota</taxon>
        <taxon>Fungi</taxon>
        <taxon>Dikarya</taxon>
        <taxon>Ascomycota</taxon>
        <taxon>Pezizomycotina</taxon>
        <taxon>Leotiomycetes</taxon>
        <taxon>Helotiales</taxon>
        <taxon>Mollisiaceae</taxon>
        <taxon>Phialocephala</taxon>
        <taxon>Phialocephala fortinii species complex</taxon>
    </lineage>
</organism>
<evidence type="ECO:0000256" key="2">
    <source>
        <dbReference type="ARBA" id="ARBA00022771"/>
    </source>
</evidence>
<feature type="compositionally biased region" description="Basic and acidic residues" evidence="5">
    <location>
        <begin position="441"/>
        <end position="454"/>
    </location>
</feature>
<dbReference type="AlphaFoldDB" id="A0A1L7XYY4"/>
<keyword evidence="3" id="KW-0862">Zinc</keyword>
<dbReference type="OrthoDB" id="437457at2759"/>
<dbReference type="PROSITE" id="PS01360">
    <property type="entry name" value="ZF_MYND_1"/>
    <property type="match status" value="1"/>
</dbReference>
<protein>
    <recommendedName>
        <fullName evidence="6">MYND-type domain-containing protein</fullName>
    </recommendedName>
</protein>